<dbReference type="InterPro" id="IPR052432">
    <property type="entry name" value="PITP/CRAL-TRIO"/>
</dbReference>
<accession>A0A9P5Z8M7</accession>
<sequence length="386" mass="45073">METLRRLQKNRDALLEQYHSNLEDTYSLQDTLIQEILPTVADELELTSDCQEWAKEWLSDTPSIFRISRRNKFTRSFSLEAIQKILIWRLSNIWPLEPPSLIPNLRCLPTDIRDRFGRAILVIETTPVDESIDSQKRSIIQAFEQLRLHLRKLYDNSEDHRNPPLQYVALLDLKQISLQSMNVELFTWTIREIIPRFPGMLAGVFMLNYSWTHSGFWTIFKRLLPETALSRIFFPSRPELVEYFTPSALPQDYDGNLPSLARLEDPIRPELPQPSEVPELMAPETPPTHPPQPKPLISISWLSPTSILNPFFGYPVSTSSSGRPTFRHGRRRKRDLIRTLATLFWMRWRKHVTFALSLAVLVVILKVGFNKGKLHFPRRLSRLISR</sequence>
<name>A0A9P5Z8M7_9AGAR</name>
<dbReference type="Gene3D" id="3.40.525.10">
    <property type="entry name" value="CRAL-TRIO lipid binding domain"/>
    <property type="match status" value="1"/>
</dbReference>
<keyword evidence="1" id="KW-0472">Membrane</keyword>
<evidence type="ECO:0000256" key="1">
    <source>
        <dbReference type="SAM" id="Phobius"/>
    </source>
</evidence>
<dbReference type="SUPFAM" id="SSF52087">
    <property type="entry name" value="CRAL/TRIO domain"/>
    <property type="match status" value="1"/>
</dbReference>
<feature type="domain" description="CRAL-TRIO" evidence="2">
    <location>
        <begin position="98"/>
        <end position="261"/>
    </location>
</feature>
<dbReference type="AlphaFoldDB" id="A0A9P5Z8M7"/>
<comment type="caution">
    <text evidence="3">The sequence shown here is derived from an EMBL/GenBank/DDBJ whole genome shotgun (WGS) entry which is preliminary data.</text>
</comment>
<organism evidence="3 4">
    <name type="scientific">Pholiota conissans</name>
    <dbReference type="NCBI Taxonomy" id="109636"/>
    <lineage>
        <taxon>Eukaryota</taxon>
        <taxon>Fungi</taxon>
        <taxon>Dikarya</taxon>
        <taxon>Basidiomycota</taxon>
        <taxon>Agaricomycotina</taxon>
        <taxon>Agaricomycetes</taxon>
        <taxon>Agaricomycetidae</taxon>
        <taxon>Agaricales</taxon>
        <taxon>Agaricineae</taxon>
        <taxon>Strophariaceae</taxon>
        <taxon>Pholiota</taxon>
    </lineage>
</organism>
<dbReference type="PANTHER" id="PTHR46590:SF4">
    <property type="entry name" value="CRAL-TRIO DOMAIN-CONTAINING PROTEIN"/>
    <property type="match status" value="1"/>
</dbReference>
<dbReference type="InterPro" id="IPR001251">
    <property type="entry name" value="CRAL-TRIO_dom"/>
</dbReference>
<dbReference type="Proteomes" id="UP000807469">
    <property type="component" value="Unassembled WGS sequence"/>
</dbReference>
<reference evidence="3" key="1">
    <citation type="submission" date="2020-11" db="EMBL/GenBank/DDBJ databases">
        <authorList>
            <consortium name="DOE Joint Genome Institute"/>
            <person name="Ahrendt S."/>
            <person name="Riley R."/>
            <person name="Andreopoulos W."/>
            <person name="Labutti K."/>
            <person name="Pangilinan J."/>
            <person name="Ruiz-Duenas F.J."/>
            <person name="Barrasa J.M."/>
            <person name="Sanchez-Garcia M."/>
            <person name="Camarero S."/>
            <person name="Miyauchi S."/>
            <person name="Serrano A."/>
            <person name="Linde D."/>
            <person name="Babiker R."/>
            <person name="Drula E."/>
            <person name="Ayuso-Fernandez I."/>
            <person name="Pacheco R."/>
            <person name="Padilla G."/>
            <person name="Ferreira P."/>
            <person name="Barriuso J."/>
            <person name="Kellner H."/>
            <person name="Castanera R."/>
            <person name="Alfaro M."/>
            <person name="Ramirez L."/>
            <person name="Pisabarro A.G."/>
            <person name="Kuo A."/>
            <person name="Tritt A."/>
            <person name="Lipzen A."/>
            <person name="He G."/>
            <person name="Yan M."/>
            <person name="Ng V."/>
            <person name="Cullen D."/>
            <person name="Martin F."/>
            <person name="Rosso M.-N."/>
            <person name="Henrissat B."/>
            <person name="Hibbett D."/>
            <person name="Martinez A.T."/>
            <person name="Grigoriev I.V."/>
        </authorList>
    </citation>
    <scope>NUCLEOTIDE SEQUENCE</scope>
    <source>
        <strain evidence="3">CIRM-BRFM 674</strain>
    </source>
</reference>
<evidence type="ECO:0000313" key="3">
    <source>
        <dbReference type="EMBL" id="KAF9482205.1"/>
    </source>
</evidence>
<dbReference type="PROSITE" id="PS50191">
    <property type="entry name" value="CRAL_TRIO"/>
    <property type="match status" value="1"/>
</dbReference>
<keyword evidence="1" id="KW-1133">Transmembrane helix</keyword>
<feature type="transmembrane region" description="Helical" evidence="1">
    <location>
        <begin position="352"/>
        <end position="369"/>
    </location>
</feature>
<gene>
    <name evidence="3" type="ORF">BDN70DRAFT_829545</name>
</gene>
<protein>
    <submittedName>
        <fullName evidence="3">CRAL/TRIO domain-containing protein</fullName>
    </submittedName>
</protein>
<evidence type="ECO:0000313" key="4">
    <source>
        <dbReference type="Proteomes" id="UP000807469"/>
    </source>
</evidence>
<dbReference type="InterPro" id="IPR036865">
    <property type="entry name" value="CRAL-TRIO_dom_sf"/>
</dbReference>
<dbReference type="EMBL" id="MU155168">
    <property type="protein sequence ID" value="KAF9482205.1"/>
    <property type="molecule type" value="Genomic_DNA"/>
</dbReference>
<keyword evidence="4" id="KW-1185">Reference proteome</keyword>
<evidence type="ECO:0000259" key="2">
    <source>
        <dbReference type="PROSITE" id="PS50191"/>
    </source>
</evidence>
<dbReference type="PANTHER" id="PTHR46590">
    <property type="entry name" value="PHOSPHATIDYLINOSITOL TRANSFER PROTEIN CSR1-RELATED"/>
    <property type="match status" value="1"/>
</dbReference>
<dbReference type="OrthoDB" id="75724at2759"/>
<dbReference type="CDD" id="cd00170">
    <property type="entry name" value="SEC14"/>
    <property type="match status" value="1"/>
</dbReference>
<proteinExistence type="predicted"/>
<keyword evidence="1" id="KW-0812">Transmembrane</keyword>
<dbReference type="Pfam" id="PF00650">
    <property type="entry name" value="CRAL_TRIO"/>
    <property type="match status" value="1"/>
</dbReference>